<dbReference type="InterPro" id="IPR013837">
    <property type="entry name" value="ATP_synth_F0_suB"/>
</dbReference>
<comment type="subcellular location">
    <subcellularLocation>
        <location evidence="9">Mitochondrion</location>
    </subcellularLocation>
    <subcellularLocation>
        <location evidence="9">Mitochondrion inner membrane</location>
    </subcellularLocation>
</comment>
<dbReference type="SUPFAM" id="SSF161060">
    <property type="entry name" value="ATP synthase B chain-like"/>
    <property type="match status" value="1"/>
</dbReference>
<reference evidence="10 11" key="1">
    <citation type="submission" date="2017-07" db="EMBL/GenBank/DDBJ databases">
        <authorList>
            <person name="Talla V."/>
            <person name="Backstrom N."/>
        </authorList>
    </citation>
    <scope>NUCLEOTIDE SEQUENCE [LARGE SCALE GENOMIC DNA]</scope>
</reference>
<evidence type="ECO:0000256" key="3">
    <source>
        <dbReference type="ARBA" id="ARBA00022547"/>
    </source>
</evidence>
<evidence type="ECO:0000256" key="2">
    <source>
        <dbReference type="ARBA" id="ARBA00022448"/>
    </source>
</evidence>
<dbReference type="PANTHER" id="PTHR12733">
    <property type="entry name" value="MITOCHONDRIAL ATP SYNTHASE B CHAIN"/>
    <property type="match status" value="1"/>
</dbReference>
<dbReference type="Gene3D" id="1.20.5.2210">
    <property type="match status" value="1"/>
</dbReference>
<keyword evidence="7 9" id="KW-0496">Mitochondrion</keyword>
<evidence type="ECO:0000256" key="7">
    <source>
        <dbReference type="ARBA" id="ARBA00023128"/>
    </source>
</evidence>
<keyword evidence="6 9" id="KW-0406">Ion transport</keyword>
<proteinExistence type="inferred from homology"/>
<evidence type="ECO:0000313" key="11">
    <source>
        <dbReference type="Proteomes" id="UP000324832"/>
    </source>
</evidence>
<dbReference type="AlphaFoldDB" id="A0A5E4PQ61"/>
<name>A0A5E4PQ61_9NEOP</name>
<accession>A0A5E4PQ61</accession>
<dbReference type="InterPro" id="IPR008688">
    <property type="entry name" value="ATP_synth_Bsub_B/MI25"/>
</dbReference>
<sequence>MLSRVALRSVAGQQSVSTTLVARTSATSTEIVGVRDEKNFPRPVRGEPGKVRLGFIPEEWFQFFHSKTGVTGPYTFGVGLTTYLCSKEIYVMEHEYYTGLSIILMVYYATTRFGPKIAKWLDSEVDKVETDLNSDRVETLKFLEETIASEKDAQWRAQGQELLVQAKKENVLLQLEAAYRERLMNTYQEVKRRLDFQLEKTALERRFEQKHLVDWVVTNVSRAITPDQEKQTLDRCIADLAALAKK</sequence>
<dbReference type="Pfam" id="PF05405">
    <property type="entry name" value="Mt_ATP-synt_B"/>
    <property type="match status" value="1"/>
</dbReference>
<dbReference type="GO" id="GO:0046933">
    <property type="term" value="F:proton-transporting ATP synthase activity, rotational mechanism"/>
    <property type="evidence" value="ECO:0007669"/>
    <property type="project" value="TreeGrafter"/>
</dbReference>
<evidence type="ECO:0000256" key="5">
    <source>
        <dbReference type="ARBA" id="ARBA00022792"/>
    </source>
</evidence>
<evidence type="ECO:0000256" key="4">
    <source>
        <dbReference type="ARBA" id="ARBA00022781"/>
    </source>
</evidence>
<evidence type="ECO:0000256" key="8">
    <source>
        <dbReference type="ARBA" id="ARBA00023136"/>
    </source>
</evidence>
<evidence type="ECO:0000313" key="10">
    <source>
        <dbReference type="EMBL" id="VVC88228.1"/>
    </source>
</evidence>
<organism evidence="10 11">
    <name type="scientific">Leptidea sinapis</name>
    <dbReference type="NCBI Taxonomy" id="189913"/>
    <lineage>
        <taxon>Eukaryota</taxon>
        <taxon>Metazoa</taxon>
        <taxon>Ecdysozoa</taxon>
        <taxon>Arthropoda</taxon>
        <taxon>Hexapoda</taxon>
        <taxon>Insecta</taxon>
        <taxon>Pterygota</taxon>
        <taxon>Neoptera</taxon>
        <taxon>Endopterygota</taxon>
        <taxon>Lepidoptera</taxon>
        <taxon>Glossata</taxon>
        <taxon>Ditrysia</taxon>
        <taxon>Papilionoidea</taxon>
        <taxon>Pieridae</taxon>
        <taxon>Dismorphiinae</taxon>
        <taxon>Leptidea</taxon>
    </lineage>
</organism>
<keyword evidence="8 9" id="KW-0472">Membrane</keyword>
<comment type="similarity">
    <text evidence="1 9">Belongs to the eukaryotic ATPase B chain family.</text>
</comment>
<evidence type="ECO:0000256" key="6">
    <source>
        <dbReference type="ARBA" id="ARBA00023065"/>
    </source>
</evidence>
<dbReference type="GO" id="GO:0005743">
    <property type="term" value="C:mitochondrial inner membrane"/>
    <property type="evidence" value="ECO:0007669"/>
    <property type="project" value="UniProtKB-SubCell"/>
</dbReference>
<keyword evidence="11" id="KW-1185">Reference proteome</keyword>
<keyword evidence="3 9" id="KW-0138">CF(0)</keyword>
<comment type="subunit">
    <text evidence="9">F-type ATPases have 2 components, CF(1) - the catalytic core - and CF(0) - the membrane proton channel. CF(1) and CF(0) have multiple subunits.</text>
</comment>
<evidence type="ECO:0000256" key="9">
    <source>
        <dbReference type="RuleBase" id="RU368017"/>
    </source>
</evidence>
<gene>
    <name evidence="10" type="ORF">LSINAPIS_LOCUS1653</name>
</gene>
<dbReference type="PANTHER" id="PTHR12733:SF3">
    <property type="entry name" value="ATP SYNTHASE F(0) COMPLEX SUBUNIT B1, MITOCHONDRIAL"/>
    <property type="match status" value="1"/>
</dbReference>
<keyword evidence="5 9" id="KW-0999">Mitochondrion inner membrane</keyword>
<protein>
    <recommendedName>
        <fullName evidence="9">ATP synthase subunit b</fullName>
    </recommendedName>
</protein>
<evidence type="ECO:0000256" key="1">
    <source>
        <dbReference type="ARBA" id="ARBA00007479"/>
    </source>
</evidence>
<keyword evidence="2 9" id="KW-0813">Transport</keyword>
<keyword evidence="4 9" id="KW-0375">Hydrogen ion transport</keyword>
<comment type="function">
    <text evidence="9">Subunit b, of the mitochondrial membrane ATP synthase complex (F(1)F(0) ATP synthase or Complex V) that produces ATP from ADP in the presence of a proton gradient across the membrane which is generated by electron transport complexes of the respiratory chain. ATP synthase complex consist of a soluble F(1) head domain - the catalytic core - and a membrane F(1) domain - the membrane proton channel. These two domains are linked by a central stalk rotating inside the F(1) region and a stationary peripheral stalk. During catalysis, ATP synthesis in the catalytic domain of F(1) is coupled via a rotary mechanism of the central stalk subunits to proton translocation. In vivo, can only synthesize ATP although its ATP hydrolase activity can be activated artificially in vitro. Part of the complex F(0) domain. Part of the complex F(0) domain and the peripheric stalk, which acts as a stator to hold the catalytic alpha(3)beta(3) subcomplex and subunit a/ATP6 static relative to the rotary elements.</text>
</comment>
<dbReference type="EMBL" id="FZQP02000260">
    <property type="protein sequence ID" value="VVC88228.1"/>
    <property type="molecule type" value="Genomic_DNA"/>
</dbReference>
<dbReference type="Proteomes" id="UP000324832">
    <property type="component" value="Unassembled WGS sequence"/>
</dbReference>
<dbReference type="GO" id="GO:0045259">
    <property type="term" value="C:proton-transporting ATP synthase complex"/>
    <property type="evidence" value="ECO:0007669"/>
    <property type="project" value="UniProtKB-KW"/>
</dbReference>